<dbReference type="STRING" id="1166018.FAES_4807"/>
<dbReference type="Pfam" id="PF12867">
    <property type="entry name" value="DinB_2"/>
    <property type="match status" value="1"/>
</dbReference>
<evidence type="ECO:0000313" key="3">
    <source>
        <dbReference type="Proteomes" id="UP000011058"/>
    </source>
</evidence>
<evidence type="ECO:0000313" key="2">
    <source>
        <dbReference type="EMBL" id="CCH02806.1"/>
    </source>
</evidence>
<proteinExistence type="predicted"/>
<evidence type="ECO:0000259" key="1">
    <source>
        <dbReference type="Pfam" id="PF12867"/>
    </source>
</evidence>
<keyword evidence="3" id="KW-1185">Reference proteome</keyword>
<dbReference type="AlphaFoldDB" id="I0KFA3"/>
<dbReference type="OrthoDB" id="9807923at2"/>
<protein>
    <recommendedName>
        <fullName evidence="1">DinB-like domain-containing protein</fullName>
    </recommendedName>
</protein>
<dbReference type="Gene3D" id="1.20.120.450">
    <property type="entry name" value="dinb family like domain"/>
    <property type="match status" value="1"/>
</dbReference>
<dbReference type="HOGENOM" id="CLU_109379_0_0_10"/>
<dbReference type="SUPFAM" id="SSF109854">
    <property type="entry name" value="DinB/YfiT-like putative metalloenzymes"/>
    <property type="match status" value="1"/>
</dbReference>
<gene>
    <name evidence="2" type="ORF">FAES_4807</name>
</gene>
<dbReference type="EMBL" id="HE796683">
    <property type="protein sequence ID" value="CCH02806.1"/>
    <property type="molecule type" value="Genomic_DNA"/>
</dbReference>
<dbReference type="Proteomes" id="UP000011058">
    <property type="component" value="Chromosome"/>
</dbReference>
<dbReference type="InterPro" id="IPR024775">
    <property type="entry name" value="DinB-like"/>
</dbReference>
<dbReference type="InterPro" id="IPR034660">
    <property type="entry name" value="DinB/YfiT-like"/>
</dbReference>
<organism evidence="2 3">
    <name type="scientific">Fibrella aestuarina BUZ 2</name>
    <dbReference type="NCBI Taxonomy" id="1166018"/>
    <lineage>
        <taxon>Bacteria</taxon>
        <taxon>Pseudomonadati</taxon>
        <taxon>Bacteroidota</taxon>
        <taxon>Cytophagia</taxon>
        <taxon>Cytophagales</taxon>
        <taxon>Spirosomataceae</taxon>
        <taxon>Fibrella</taxon>
    </lineage>
</organism>
<dbReference type="RefSeq" id="WP_015333905.1">
    <property type="nucleotide sequence ID" value="NC_020054.1"/>
</dbReference>
<feature type="domain" description="DinB-like" evidence="1">
    <location>
        <begin position="25"/>
        <end position="180"/>
    </location>
</feature>
<sequence length="191" mass="21114">MEERDPATTNGPITPEERTYVVDTLLATRDALRQAVSGLSDDQQRYKTAPDRWSITACMEHIYLVERGISKAIHTAMLAPADPDRRMAIKVSDLFVIKAVRSRGVTIPAPTPFVPTGRFADVPSALEAFEQQRAATLTFAETAAADMRVHFFEHPVLGTLDAYQALLVIASHGERHRKQIEEIKASTAFPA</sequence>
<accession>I0KFA3</accession>
<dbReference type="eggNOG" id="COG2318">
    <property type="taxonomic scope" value="Bacteria"/>
</dbReference>
<name>I0KFA3_9BACT</name>
<reference evidence="2 3" key="1">
    <citation type="journal article" date="2012" name="J. Bacteriol.">
        <title>Genome Sequence of Fibrella aestuarina BUZ 2T, a Filamentous Marine Bacterium.</title>
        <authorList>
            <person name="Filippini M."/>
            <person name="Qi W."/>
            <person name="Blom J."/>
            <person name="Goesmann A."/>
            <person name="Smits T.H."/>
            <person name="Bagheri H.C."/>
        </authorList>
    </citation>
    <scope>NUCLEOTIDE SEQUENCE [LARGE SCALE GENOMIC DNA]</scope>
    <source>
        <strain evidence="3">BUZ 2T</strain>
    </source>
</reference>
<dbReference type="KEGG" id="fae:FAES_4807"/>
<dbReference type="PATRIC" id="fig|1166018.3.peg.1777"/>